<keyword evidence="3" id="KW-1185">Reference proteome</keyword>
<protein>
    <submittedName>
        <fullName evidence="2">Short-chain dehydrogenase/reductase SDR</fullName>
        <ecNumber evidence="2">1.1.1.107</ecNumber>
    </submittedName>
</protein>
<keyword evidence="2" id="KW-0560">Oxidoreductase</keyword>
<gene>
    <name evidence="2" type="primary">pldh-t_3</name>
    <name evidence="2" type="ORF">NCTC10485_04225</name>
</gene>
<dbReference type="Gene3D" id="3.40.50.720">
    <property type="entry name" value="NAD(P)-binding Rossmann-like Domain"/>
    <property type="match status" value="1"/>
</dbReference>
<dbReference type="Pfam" id="PF13561">
    <property type="entry name" value="adh_short_C2"/>
    <property type="match status" value="1"/>
</dbReference>
<evidence type="ECO:0000313" key="3">
    <source>
        <dbReference type="Proteomes" id="UP000282551"/>
    </source>
</evidence>
<dbReference type="GO" id="GO:0030497">
    <property type="term" value="P:fatty acid elongation"/>
    <property type="evidence" value="ECO:0007669"/>
    <property type="project" value="TreeGrafter"/>
</dbReference>
<name>A0A3S4RJY5_MYCCI</name>
<dbReference type="SUPFAM" id="SSF51735">
    <property type="entry name" value="NAD(P)-binding Rossmann-fold domains"/>
    <property type="match status" value="1"/>
</dbReference>
<dbReference type="EC" id="1.1.1.107" evidence="2"/>
<dbReference type="EMBL" id="LR134355">
    <property type="protein sequence ID" value="VEG49911.1"/>
    <property type="molecule type" value="Genomic_DNA"/>
</dbReference>
<dbReference type="PRINTS" id="PR00081">
    <property type="entry name" value="GDHRDH"/>
</dbReference>
<dbReference type="OrthoDB" id="4719898at2"/>
<reference evidence="2 3" key="1">
    <citation type="submission" date="2018-12" db="EMBL/GenBank/DDBJ databases">
        <authorList>
            <consortium name="Pathogen Informatics"/>
        </authorList>
    </citation>
    <scope>NUCLEOTIDE SEQUENCE [LARGE SCALE GENOMIC DNA]</scope>
    <source>
        <strain evidence="2 3">NCTC10485</strain>
    </source>
</reference>
<evidence type="ECO:0000256" key="1">
    <source>
        <dbReference type="ARBA" id="ARBA00006484"/>
    </source>
</evidence>
<dbReference type="PANTHER" id="PTHR42760">
    <property type="entry name" value="SHORT-CHAIN DEHYDROGENASES/REDUCTASES FAMILY MEMBER"/>
    <property type="match status" value="1"/>
</dbReference>
<proteinExistence type="inferred from homology"/>
<dbReference type="GO" id="GO:0050235">
    <property type="term" value="F:pyridoxal 4-dehydrogenase activity"/>
    <property type="evidence" value="ECO:0007669"/>
    <property type="project" value="UniProtKB-EC"/>
</dbReference>
<dbReference type="InterPro" id="IPR002347">
    <property type="entry name" value="SDR_fam"/>
</dbReference>
<organism evidence="2 3">
    <name type="scientific">Mycolicibacterium chitae</name>
    <name type="common">Mycobacterium chitae</name>
    <dbReference type="NCBI Taxonomy" id="1792"/>
    <lineage>
        <taxon>Bacteria</taxon>
        <taxon>Bacillati</taxon>
        <taxon>Actinomycetota</taxon>
        <taxon>Actinomycetes</taxon>
        <taxon>Mycobacteriales</taxon>
        <taxon>Mycobacteriaceae</taxon>
        <taxon>Mycolicibacterium</taxon>
    </lineage>
</organism>
<dbReference type="Proteomes" id="UP000282551">
    <property type="component" value="Chromosome"/>
</dbReference>
<dbReference type="RefSeq" id="WP_126335523.1">
    <property type="nucleotide sequence ID" value="NZ_AP022604.1"/>
</dbReference>
<comment type="similarity">
    <text evidence="1">Belongs to the short-chain dehydrogenases/reductases (SDR) family.</text>
</comment>
<dbReference type="CDD" id="cd05233">
    <property type="entry name" value="SDR_c"/>
    <property type="match status" value="1"/>
</dbReference>
<dbReference type="PANTHER" id="PTHR42760:SF40">
    <property type="entry name" value="3-OXOACYL-[ACYL-CARRIER-PROTEIN] REDUCTASE, CHLOROPLASTIC"/>
    <property type="match status" value="1"/>
</dbReference>
<dbReference type="AlphaFoldDB" id="A0A3S4RJY5"/>
<sequence>MADRSRRVLVTGTDTMLGAAVQTAFEARGDRVVGVCQARGDACRLPPDAVVADFTDPGQIRSAVADAADLLAGLDTVVTAHALPVVGAVSDLDMTDFWEHVDSALTGTFLVAQAAAASISGGGTPGRMVLTTSRWHVGGPGLSAVATAAGGVVALTKTLTRDLGPFGIGVNAVAVGCVDSEWSICDVAEPAAAVPAGRGTVAQVANLIEVLSRSSLGAAVGQIVNADGGRSRNRV</sequence>
<accession>A0A3S4RJY5</accession>
<evidence type="ECO:0000313" key="2">
    <source>
        <dbReference type="EMBL" id="VEG49911.1"/>
    </source>
</evidence>
<dbReference type="InterPro" id="IPR036291">
    <property type="entry name" value="NAD(P)-bd_dom_sf"/>
</dbReference>